<dbReference type="Proteomes" id="UP000017559">
    <property type="component" value="Unassembled WGS sequence"/>
</dbReference>
<proteinExistence type="predicted"/>
<dbReference type="KEGG" id="mrr:Moror_9008"/>
<dbReference type="SUPFAM" id="SSF56784">
    <property type="entry name" value="HAD-like"/>
    <property type="match status" value="2"/>
</dbReference>
<evidence type="ECO:0000313" key="3">
    <source>
        <dbReference type="Proteomes" id="UP000017559"/>
    </source>
</evidence>
<feature type="region of interest" description="Disordered" evidence="1">
    <location>
        <begin position="92"/>
        <end position="129"/>
    </location>
</feature>
<organism evidence="2 3">
    <name type="scientific">Moniliophthora roreri (strain MCA 2997)</name>
    <name type="common">Cocoa frosty pod rot fungus</name>
    <name type="synonym">Crinipellis roreri</name>
    <dbReference type="NCBI Taxonomy" id="1381753"/>
    <lineage>
        <taxon>Eukaryota</taxon>
        <taxon>Fungi</taxon>
        <taxon>Dikarya</taxon>
        <taxon>Basidiomycota</taxon>
        <taxon>Agaricomycotina</taxon>
        <taxon>Agaricomycetes</taxon>
        <taxon>Agaricomycetidae</taxon>
        <taxon>Agaricales</taxon>
        <taxon>Marasmiineae</taxon>
        <taxon>Marasmiaceae</taxon>
        <taxon>Moniliophthora</taxon>
    </lineage>
</organism>
<evidence type="ECO:0000256" key="1">
    <source>
        <dbReference type="SAM" id="MobiDB-lite"/>
    </source>
</evidence>
<dbReference type="AlphaFoldDB" id="V2XK95"/>
<dbReference type="PANTHER" id="PTHR43481">
    <property type="entry name" value="FRUCTOSE-1-PHOSPHATE PHOSPHATASE"/>
    <property type="match status" value="1"/>
</dbReference>
<dbReference type="InterPro" id="IPR036412">
    <property type="entry name" value="HAD-like_sf"/>
</dbReference>
<dbReference type="EMBL" id="AWSO01000231">
    <property type="protein sequence ID" value="ESK92935.1"/>
    <property type="molecule type" value="Genomic_DNA"/>
</dbReference>
<name>V2XK95_MONRO</name>
<gene>
    <name evidence="2" type="ORF">Moror_9008</name>
</gene>
<feature type="compositionally biased region" description="Low complexity" evidence="1">
    <location>
        <begin position="97"/>
        <end position="115"/>
    </location>
</feature>
<dbReference type="GO" id="GO:0050308">
    <property type="term" value="F:sugar-phosphatase activity"/>
    <property type="evidence" value="ECO:0007669"/>
    <property type="project" value="TreeGrafter"/>
</dbReference>
<keyword evidence="3" id="KW-1185">Reference proteome</keyword>
<dbReference type="Gene3D" id="3.40.50.1000">
    <property type="entry name" value="HAD superfamily/HAD-like"/>
    <property type="match status" value="1"/>
</dbReference>
<protein>
    <submittedName>
        <fullName evidence="2">Glycerol-3-phosphatase 1</fullName>
    </submittedName>
</protein>
<dbReference type="InterPro" id="IPR051806">
    <property type="entry name" value="HAD-like_SPP"/>
</dbReference>
<sequence>MSSEYTFYAETVLFDMDGTLTDSIQAVEAAWGKVANDIGQDPVVVIAATLGRRAIDNLAQLKPDIPEHAMDEEVQKFEESILYFADAYNRHGPGAHPPESLNPPSNSSSNASTPSLSPPSTPSSRTSSIASFDARRPSFGAQLESGLRVAATAPVVDLNRSVFDESAVELPSQDMLAKKKTFYDELEAWQIETASVDHSVRILPGVKKMIESIPNGHWAVATSSAKTYA</sequence>
<dbReference type="FunFam" id="3.40.50.1000:FF:000162">
    <property type="entry name" value="HAD-like protein"/>
    <property type="match status" value="1"/>
</dbReference>
<dbReference type="Gene3D" id="1.10.150.240">
    <property type="entry name" value="Putative phosphatase, domain 2"/>
    <property type="match status" value="1"/>
</dbReference>
<reference evidence="2 3" key="1">
    <citation type="journal article" date="2014" name="BMC Genomics">
        <title>Genome and secretome analysis of the hemibiotrophic fungal pathogen, Moniliophthora roreri, which causes frosty pod rot disease of cacao: mechanisms of the biotrophic and necrotrophic phases.</title>
        <authorList>
            <person name="Meinhardt L.W."/>
            <person name="Costa G.G.L."/>
            <person name="Thomazella D.P.T."/>
            <person name="Teixeira P.J.P.L."/>
            <person name="Carazzolle M.F."/>
            <person name="Schuster S.C."/>
            <person name="Carlson J.E."/>
            <person name="Guiltinan M.J."/>
            <person name="Mieczkowski P."/>
            <person name="Farmer A."/>
            <person name="Ramaraj T."/>
            <person name="Crozier J."/>
            <person name="Davis R.E."/>
            <person name="Shao J."/>
            <person name="Melnick R.L."/>
            <person name="Pereira G.A.G."/>
            <person name="Bailey B.A."/>
        </authorList>
    </citation>
    <scope>NUCLEOTIDE SEQUENCE [LARGE SCALE GENOMIC DNA]</scope>
    <source>
        <strain evidence="2 3">MCA 2997</strain>
    </source>
</reference>
<dbReference type="InterPro" id="IPR023214">
    <property type="entry name" value="HAD_sf"/>
</dbReference>
<accession>V2XK95</accession>
<evidence type="ECO:0000313" key="2">
    <source>
        <dbReference type="EMBL" id="ESK92935.1"/>
    </source>
</evidence>
<dbReference type="PANTHER" id="PTHR43481:SF2">
    <property type="entry name" value="PHOSPHATASE"/>
    <property type="match status" value="1"/>
</dbReference>
<comment type="caution">
    <text evidence="2">The sequence shown here is derived from an EMBL/GenBank/DDBJ whole genome shotgun (WGS) entry which is preliminary data.</text>
</comment>
<dbReference type="STRING" id="1381753.V2XK95"/>
<dbReference type="InterPro" id="IPR023198">
    <property type="entry name" value="PGP-like_dom2"/>
</dbReference>
<dbReference type="OrthoDB" id="40579at2759"/>
<dbReference type="HOGENOM" id="CLU_1210119_0_0_1"/>